<evidence type="ECO:0000256" key="1">
    <source>
        <dbReference type="ARBA" id="ARBA00004141"/>
    </source>
</evidence>
<dbReference type="Gene3D" id="1.20.1740.10">
    <property type="entry name" value="Amino acid/polyamine transporter I"/>
    <property type="match status" value="1"/>
</dbReference>
<dbReference type="Pfam" id="PF03845">
    <property type="entry name" value="Spore_permease"/>
    <property type="match status" value="1"/>
</dbReference>
<name>A0ABT3X4Q4_9BACL</name>
<feature type="transmembrane region" description="Helical" evidence="8">
    <location>
        <begin position="184"/>
        <end position="207"/>
    </location>
</feature>
<feature type="transmembrane region" description="Helical" evidence="8">
    <location>
        <begin position="341"/>
        <end position="360"/>
    </location>
</feature>
<feature type="transmembrane region" description="Helical" evidence="8">
    <location>
        <begin position="12"/>
        <end position="30"/>
    </location>
</feature>
<keyword evidence="6 8" id="KW-1133">Transmembrane helix</keyword>
<evidence type="ECO:0000256" key="4">
    <source>
        <dbReference type="ARBA" id="ARBA00022544"/>
    </source>
</evidence>
<keyword evidence="4" id="KW-0309">Germination</keyword>
<keyword evidence="3" id="KW-0813">Transport</keyword>
<accession>A0ABT3X4Q4</accession>
<evidence type="ECO:0000256" key="2">
    <source>
        <dbReference type="ARBA" id="ARBA00007998"/>
    </source>
</evidence>
<organism evidence="9 10">
    <name type="scientific">Tumebacillus lacus</name>
    <dbReference type="NCBI Taxonomy" id="2995335"/>
    <lineage>
        <taxon>Bacteria</taxon>
        <taxon>Bacillati</taxon>
        <taxon>Bacillota</taxon>
        <taxon>Bacilli</taxon>
        <taxon>Bacillales</taxon>
        <taxon>Alicyclobacillaceae</taxon>
        <taxon>Tumebacillus</taxon>
    </lineage>
</organism>
<keyword evidence="5 8" id="KW-0812">Transmembrane</keyword>
<comment type="similarity">
    <text evidence="2">Belongs to the amino acid-polyamine-organocation (APC) superfamily. Spore germination protein (SGP) (TC 2.A.3.9) family.</text>
</comment>
<feature type="transmembrane region" description="Helical" evidence="8">
    <location>
        <begin position="219"/>
        <end position="240"/>
    </location>
</feature>
<evidence type="ECO:0000256" key="3">
    <source>
        <dbReference type="ARBA" id="ARBA00022448"/>
    </source>
</evidence>
<dbReference type="PANTHER" id="PTHR34975:SF2">
    <property type="entry name" value="SPORE GERMINATION PROTEIN A2"/>
    <property type="match status" value="1"/>
</dbReference>
<sequence>MKKYAYNEITTKQFIFFIYKTQIGVGILTMPRTLGEAAGTDAWISILFGYVIALAASCLIILIMSKHPEDTLYDLLPRYFGKWIGNGLSLIFILYCAIAAGLAILSSVFIERMWIVPDSSAFLLIVLFMIPVYTVTRNGLRVLGRYAEFVYLGTVWMYPLLLFSLKESHWLNLLPIAKDGWVPIVSAVKLTVLPFLGFEMAFILYPFLQNKKAAYKGIIIANSISLAVYLLIEILASIFFSPTEVTEYFWPTLILLKRIELPFIERFEIVFLSFYFLVLSMTVIPYLFTAVFGTSQLMGKQDHRVHLRWYTGIFLLIAFFYNPSYTSLDRLLTAWGKYGIFFAYAFPVCLWGYIAVFQWFKRRRFP</sequence>
<dbReference type="EMBL" id="JAPMLT010000013">
    <property type="protein sequence ID" value="MCX7571869.1"/>
    <property type="molecule type" value="Genomic_DNA"/>
</dbReference>
<feature type="transmembrane region" description="Helical" evidence="8">
    <location>
        <begin position="269"/>
        <end position="293"/>
    </location>
</feature>
<evidence type="ECO:0000256" key="6">
    <source>
        <dbReference type="ARBA" id="ARBA00022989"/>
    </source>
</evidence>
<reference evidence="9 10" key="1">
    <citation type="submission" date="2022-11" db="EMBL/GenBank/DDBJ databases">
        <title>Study of microbial diversity in lake waters.</title>
        <authorList>
            <person name="Zhang J."/>
        </authorList>
    </citation>
    <scope>NUCLEOTIDE SEQUENCE [LARGE SCALE GENOMIC DNA]</scope>
    <source>
        <strain evidence="9 10">DT12</strain>
    </source>
</reference>
<evidence type="ECO:0000313" key="10">
    <source>
        <dbReference type="Proteomes" id="UP001208017"/>
    </source>
</evidence>
<dbReference type="PANTHER" id="PTHR34975">
    <property type="entry name" value="SPORE GERMINATION PROTEIN A2"/>
    <property type="match status" value="1"/>
</dbReference>
<feature type="transmembrane region" description="Helical" evidence="8">
    <location>
        <begin position="83"/>
        <end position="108"/>
    </location>
</feature>
<feature type="transmembrane region" description="Helical" evidence="8">
    <location>
        <begin position="114"/>
        <end position="134"/>
    </location>
</feature>
<gene>
    <name evidence="9" type="ORF">OS242_18140</name>
</gene>
<dbReference type="NCBIfam" id="TIGR00912">
    <property type="entry name" value="2A0309"/>
    <property type="match status" value="1"/>
</dbReference>
<feature type="transmembrane region" description="Helical" evidence="8">
    <location>
        <begin position="305"/>
        <end position="321"/>
    </location>
</feature>
<dbReference type="InterPro" id="IPR004761">
    <property type="entry name" value="Spore_GerAB"/>
</dbReference>
<keyword evidence="10" id="KW-1185">Reference proteome</keyword>
<keyword evidence="7 8" id="KW-0472">Membrane</keyword>
<feature type="transmembrane region" description="Helical" evidence="8">
    <location>
        <begin position="42"/>
        <end position="63"/>
    </location>
</feature>
<evidence type="ECO:0000313" key="9">
    <source>
        <dbReference type="EMBL" id="MCX7571869.1"/>
    </source>
</evidence>
<dbReference type="RefSeq" id="WP_267153115.1">
    <property type="nucleotide sequence ID" value="NZ_JAPMLT010000013.1"/>
</dbReference>
<evidence type="ECO:0000256" key="5">
    <source>
        <dbReference type="ARBA" id="ARBA00022692"/>
    </source>
</evidence>
<proteinExistence type="inferred from homology"/>
<dbReference type="Proteomes" id="UP001208017">
    <property type="component" value="Unassembled WGS sequence"/>
</dbReference>
<feature type="transmembrane region" description="Helical" evidence="8">
    <location>
        <begin position="146"/>
        <end position="164"/>
    </location>
</feature>
<evidence type="ECO:0000256" key="7">
    <source>
        <dbReference type="ARBA" id="ARBA00023136"/>
    </source>
</evidence>
<comment type="subcellular location">
    <subcellularLocation>
        <location evidence="1">Membrane</location>
        <topology evidence="1">Multi-pass membrane protein</topology>
    </subcellularLocation>
</comment>
<protein>
    <submittedName>
        <fullName evidence="9">Endospore germination permease</fullName>
    </submittedName>
</protein>
<comment type="caution">
    <text evidence="9">The sequence shown here is derived from an EMBL/GenBank/DDBJ whole genome shotgun (WGS) entry which is preliminary data.</text>
</comment>
<evidence type="ECO:0000256" key="8">
    <source>
        <dbReference type="SAM" id="Phobius"/>
    </source>
</evidence>